<dbReference type="Proteomes" id="UP000323505">
    <property type="component" value="Unassembled WGS sequence"/>
</dbReference>
<protein>
    <submittedName>
        <fullName evidence="1">Uncharacterized protein</fullName>
    </submittedName>
</protein>
<name>A0A5D3FJ72_9ACTN</name>
<evidence type="ECO:0000313" key="2">
    <source>
        <dbReference type="Proteomes" id="UP000323505"/>
    </source>
</evidence>
<comment type="caution">
    <text evidence="1">The sequence shown here is derived from an EMBL/GenBank/DDBJ whole genome shotgun (WGS) entry which is preliminary data.</text>
</comment>
<dbReference type="EMBL" id="VSRQ01000004">
    <property type="protein sequence ID" value="TYK48032.1"/>
    <property type="molecule type" value="Genomic_DNA"/>
</dbReference>
<evidence type="ECO:0000313" key="1">
    <source>
        <dbReference type="EMBL" id="TYK48032.1"/>
    </source>
</evidence>
<organism evidence="1 2">
    <name type="scientific">Actinomadura decatromicini</name>
    <dbReference type="NCBI Taxonomy" id="2604572"/>
    <lineage>
        <taxon>Bacteria</taxon>
        <taxon>Bacillati</taxon>
        <taxon>Actinomycetota</taxon>
        <taxon>Actinomycetes</taxon>
        <taxon>Streptosporangiales</taxon>
        <taxon>Thermomonosporaceae</taxon>
        <taxon>Actinomadura</taxon>
    </lineage>
</organism>
<reference evidence="1 2" key="1">
    <citation type="submission" date="2019-08" db="EMBL/GenBank/DDBJ databases">
        <title>Actinomadura sp. nov. CYP1-5 isolated from mountain soil.</title>
        <authorList>
            <person name="Songsumanus A."/>
            <person name="Kuncharoen N."/>
            <person name="Kudo T."/>
            <person name="Yuki M."/>
            <person name="Igarashi Y."/>
            <person name="Tanasupawat S."/>
        </authorList>
    </citation>
    <scope>NUCLEOTIDE SEQUENCE [LARGE SCALE GENOMIC DNA]</scope>
    <source>
        <strain evidence="1 2">CYP1-5</strain>
    </source>
</reference>
<dbReference type="RefSeq" id="WP_148761541.1">
    <property type="nucleotide sequence ID" value="NZ_VSRQ01000004.1"/>
</dbReference>
<dbReference type="InterPro" id="IPR045592">
    <property type="entry name" value="DUF6461"/>
</dbReference>
<accession>A0A5D3FJ72</accession>
<keyword evidence="2" id="KW-1185">Reference proteome</keyword>
<dbReference type="AlphaFoldDB" id="A0A5D3FJ72"/>
<dbReference type="Pfam" id="PF20062">
    <property type="entry name" value="DUF6461"/>
    <property type="match status" value="1"/>
</dbReference>
<sequence>MNAPPGHLAHYRGLLATGLGRAACVTWWRAGTAASGADEVARGFGADPAAARPVEAPDLAARSLLVGALRDGWWLAVEPNGFSGVRPGVLSALTAEGGTAYSAYWNTDSESEAVLAVGGRVAASFELLDADVVLGEKPDLLTRHMSDLDFGAGADVQAAALLLGERVSGQGLTASWLDTVHTRYPIGERPPSEPDRSEAVTDVCRTIITTMEIPGDATHAMRRALDALQGSPFTAAERARLIDDLEDLGLRTRGRAAARGSAQGPLLVADTLGYLRADAVDIVRDALTRPSAETFKTIRRHSAHPWPTPVAEALRHMT</sequence>
<proteinExistence type="predicted"/>
<gene>
    <name evidence="1" type="ORF">FXF68_20325</name>
</gene>